<feature type="transmembrane region" description="Helical" evidence="18">
    <location>
        <begin position="126"/>
        <end position="144"/>
    </location>
</feature>
<gene>
    <name evidence="21" type="ORF">TKK_008788</name>
</gene>
<evidence type="ECO:0000256" key="16">
    <source>
        <dbReference type="ARBA" id="ARBA00037422"/>
    </source>
</evidence>
<keyword evidence="12" id="KW-1278">Translocase</keyword>
<keyword evidence="6" id="KW-0597">Phosphoprotein</keyword>
<feature type="transmembrane region" description="Helical" evidence="18">
    <location>
        <begin position="314"/>
        <end position="339"/>
    </location>
</feature>
<dbReference type="PANTHER" id="PTHR43294">
    <property type="entry name" value="SODIUM/POTASSIUM-TRANSPORTING ATPASE SUBUNIT ALPHA"/>
    <property type="match status" value="1"/>
</dbReference>
<evidence type="ECO:0000256" key="9">
    <source>
        <dbReference type="ARBA" id="ARBA00022741"/>
    </source>
</evidence>
<dbReference type="AlphaFoldDB" id="A0ABD2WWG2"/>
<feature type="transmembrane region" description="Helical" evidence="18">
    <location>
        <begin position="944"/>
        <end position="961"/>
    </location>
</feature>
<keyword evidence="7" id="KW-0740">Sodium/potassium transport</keyword>
<dbReference type="NCBIfam" id="TIGR01106">
    <property type="entry name" value="ATPase-IIC_X-K"/>
    <property type="match status" value="1"/>
</dbReference>
<dbReference type="InterPro" id="IPR005775">
    <property type="entry name" value="P-type_ATPase_IIC"/>
</dbReference>
<evidence type="ECO:0000256" key="12">
    <source>
        <dbReference type="ARBA" id="ARBA00022967"/>
    </source>
</evidence>
<dbReference type="GO" id="GO:0046872">
    <property type="term" value="F:metal ion binding"/>
    <property type="evidence" value="ECO:0007669"/>
    <property type="project" value="UniProtKB-KW"/>
</dbReference>
<dbReference type="SUPFAM" id="SSF81660">
    <property type="entry name" value="Metal cation-transporting ATPase, ATP-binding domain N"/>
    <property type="match status" value="1"/>
</dbReference>
<proteinExistence type="inferred from homology"/>
<keyword evidence="7" id="KW-0739">Sodium transport</keyword>
<dbReference type="Pfam" id="PF00122">
    <property type="entry name" value="E1-E2_ATPase"/>
    <property type="match status" value="1"/>
</dbReference>
<keyword evidence="10 18" id="KW-0067">ATP-binding</keyword>
<keyword evidence="5 18" id="KW-0633">Potassium transport</keyword>
<dbReference type="EMBL" id="JBJJXI010000064">
    <property type="protein sequence ID" value="KAL3397449.1"/>
    <property type="molecule type" value="Genomic_DNA"/>
</dbReference>
<reference evidence="21 22" key="1">
    <citation type="journal article" date="2024" name="bioRxiv">
        <title>A reference genome for Trichogramma kaykai: A tiny desert-dwelling parasitoid wasp with competing sex-ratio distorters.</title>
        <authorList>
            <person name="Culotta J."/>
            <person name="Lindsey A.R."/>
        </authorList>
    </citation>
    <scope>NUCLEOTIDE SEQUENCE [LARGE SCALE GENOMIC DNA]</scope>
    <source>
        <strain evidence="21 22">KSX58</strain>
    </source>
</reference>
<dbReference type="SFLD" id="SFLDG00002">
    <property type="entry name" value="C1.7:_P-type_atpase_like"/>
    <property type="match status" value="1"/>
</dbReference>
<dbReference type="Gene3D" id="1.20.1110.10">
    <property type="entry name" value="Calcium-transporting ATPase, transmembrane domain"/>
    <property type="match status" value="1"/>
</dbReference>
<evidence type="ECO:0000256" key="5">
    <source>
        <dbReference type="ARBA" id="ARBA00022538"/>
    </source>
</evidence>
<evidence type="ECO:0000256" key="18">
    <source>
        <dbReference type="RuleBase" id="RU362084"/>
    </source>
</evidence>
<comment type="caution">
    <text evidence="21">The sequence shown here is derived from an EMBL/GenBank/DDBJ whole genome shotgun (WGS) entry which is preliminary data.</text>
</comment>
<evidence type="ECO:0000256" key="6">
    <source>
        <dbReference type="ARBA" id="ARBA00022553"/>
    </source>
</evidence>
<comment type="similarity">
    <text evidence="2 18">Belongs to the cation transport ATPase (P-type) (TC 3.A.3) family. Type IIC subfamily.</text>
</comment>
<dbReference type="PRINTS" id="PR00121">
    <property type="entry name" value="NAKATPASE"/>
</dbReference>
<accession>A0ABD2WWG2</accession>
<feature type="transmembrane region" description="Helical" evidence="18">
    <location>
        <begin position="881"/>
        <end position="903"/>
    </location>
</feature>
<keyword evidence="9 18" id="KW-0547">Nucleotide-binding</keyword>
<evidence type="ECO:0000256" key="1">
    <source>
        <dbReference type="ARBA" id="ARBA00004651"/>
    </source>
</evidence>
<comment type="function">
    <text evidence="16">This is the catalytic component of the active enzyme, which catalyzes the hydrolysis of ATP coupled with the exchange of sodium and potassium ions across the plasma membrane. This action creates the electrochemical gradient of sodium and potassium ions, providing the energy for active transport of various nutrients.</text>
</comment>
<dbReference type="Pfam" id="PF13246">
    <property type="entry name" value="Cation_ATPase"/>
    <property type="match status" value="1"/>
</dbReference>
<dbReference type="Pfam" id="PF00690">
    <property type="entry name" value="Cation_ATPase_N"/>
    <property type="match status" value="1"/>
</dbReference>
<dbReference type="FunFam" id="1.20.1110.10:FF:000038">
    <property type="entry name" value="Sodium/potassium-transporting ATPase subunit alpha"/>
    <property type="match status" value="1"/>
</dbReference>
<dbReference type="SFLD" id="SFLDS00003">
    <property type="entry name" value="Haloacid_Dehalogenase"/>
    <property type="match status" value="1"/>
</dbReference>
<dbReference type="InterPro" id="IPR050510">
    <property type="entry name" value="Cation_transp_ATPase_P-type"/>
</dbReference>
<feature type="region of interest" description="Disordered" evidence="19">
    <location>
        <begin position="665"/>
        <end position="684"/>
    </location>
</feature>
<protein>
    <recommendedName>
        <fullName evidence="18">Sodium/potassium-transporting ATPase subunit alpha</fullName>
    </recommendedName>
</protein>
<keyword evidence="15 18" id="KW-0472">Membrane</keyword>
<dbReference type="InterPro" id="IPR018303">
    <property type="entry name" value="ATPase_P-typ_P_site"/>
</dbReference>
<dbReference type="InterPro" id="IPR044492">
    <property type="entry name" value="P_typ_ATPase_HD_dom"/>
</dbReference>
<feature type="transmembrane region" description="Helical" evidence="18">
    <location>
        <begin position="826"/>
        <end position="848"/>
    </location>
</feature>
<keyword evidence="4" id="KW-1003">Cell membrane</keyword>
<dbReference type="NCBIfam" id="TIGR01494">
    <property type="entry name" value="ATPase_P-type"/>
    <property type="match status" value="2"/>
</dbReference>
<keyword evidence="22" id="KW-1185">Reference proteome</keyword>
<comment type="subunit">
    <text evidence="17">The sodium/potassium-transporting ATPase is composed of a catalytic alpha subunit, an auxiliary non-catalytic beta subunit and an additional regulatory subunit.</text>
</comment>
<dbReference type="Gene3D" id="3.40.50.1000">
    <property type="entry name" value="HAD superfamily/HAD-like"/>
    <property type="match status" value="1"/>
</dbReference>
<dbReference type="InterPro" id="IPR023298">
    <property type="entry name" value="ATPase_P-typ_TM_dom_sf"/>
</dbReference>
<dbReference type="GO" id="GO:0006814">
    <property type="term" value="P:sodium ion transport"/>
    <property type="evidence" value="ECO:0007669"/>
    <property type="project" value="UniProtKB-KW"/>
</dbReference>
<evidence type="ECO:0000256" key="13">
    <source>
        <dbReference type="ARBA" id="ARBA00022989"/>
    </source>
</evidence>
<keyword evidence="11 18" id="KW-0630">Potassium</keyword>
<dbReference type="FunFam" id="3.40.50.1000:FF:000083">
    <property type="entry name" value="Sodium/potassium-transporting ATPase subunit alpha"/>
    <property type="match status" value="1"/>
</dbReference>
<keyword evidence="8 18" id="KW-0812">Transmembrane</keyword>
<evidence type="ECO:0000313" key="22">
    <source>
        <dbReference type="Proteomes" id="UP001627154"/>
    </source>
</evidence>
<feature type="compositionally biased region" description="Low complexity" evidence="19">
    <location>
        <begin position="666"/>
        <end position="681"/>
    </location>
</feature>
<evidence type="ECO:0000256" key="8">
    <source>
        <dbReference type="ARBA" id="ARBA00022692"/>
    </source>
</evidence>
<evidence type="ECO:0000256" key="7">
    <source>
        <dbReference type="ARBA" id="ARBA00022607"/>
    </source>
</evidence>
<comment type="subcellular location">
    <subcellularLocation>
        <location evidence="1 18">Cell membrane</location>
        <topology evidence="1 18">Multi-pass membrane protein</topology>
    </subcellularLocation>
</comment>
<evidence type="ECO:0000256" key="3">
    <source>
        <dbReference type="ARBA" id="ARBA00022448"/>
    </source>
</evidence>
<dbReference type="InterPro" id="IPR008250">
    <property type="entry name" value="ATPase_P-typ_transduc_dom_A_sf"/>
</dbReference>
<evidence type="ECO:0000256" key="2">
    <source>
        <dbReference type="ARBA" id="ARBA00006934"/>
    </source>
</evidence>
<dbReference type="PROSITE" id="PS00154">
    <property type="entry name" value="ATPASE_E1_E2"/>
    <property type="match status" value="1"/>
</dbReference>
<dbReference type="PRINTS" id="PR00119">
    <property type="entry name" value="CATATPASE"/>
</dbReference>
<feature type="transmembrane region" description="Helical" evidence="18">
    <location>
        <begin position="800"/>
        <end position="820"/>
    </location>
</feature>
<sequence length="1047" mass="117223">MAKELMSRMSAKLPHIISGGGGISDRELEDLHREVDTHDHVVPIQRLCERLQTNAETGLTEDQAQEILERDGPNSLRPAKVTPEYIHFLRCMCGGFALLLWLCALLCFVLYGVGELTNQDEEGIEYFGVIIVAICIISGLFAYLQETKNSKVMDSFKKMVPTKALVIRGGRKMEVNAEDLVLGDLVEINLGDRIPADIRIIQSNDMRVENSSITGESEARARTDHPTDNNPLESKNLAFFSSFCVGGAGRGIVIATGDDTMIGRLAGLTTHLSKTETTMAKEIKHFVHIITFVAVACSVLFFVISLIIDGNVIHAFAYFLAILIANVPEALLITVTTSLTLSAKKMASKNCLVKNLEAVESLGSTSTICSDKTGTLTQNKMSVSNIWFSSTRYNVAQNLNLGVDRELLLEIPAFNVFIKCATLCLRAEFKDDSDEQFELIEDRHVMGDASETGEQQTMPPSKDRTLTKIFHSIGILKFCEHIHLTKTFRASFPKIAEVPFSSVTKYQLSIHKDLGKYVVIIKGAPEVVLEFCSTVLVTDGTARQMLPEDFEISRKAFTEMGYRGERVLAYCDFELPEDPYDENYAFNTTSVEKYNFPLKGYRFVGFISLLDPPRPFVYEAVHKCRTAGIKVIMVTGDHPVTAIAIAKKVGIIGEGHETKYERTMLASSTRASSTKSNTTTSNEEEAIVVTGTELRTMDEGQLDHLIKSYEEIVFARTSPQQKLLIVESLQRLGEIVAVTGDGVNDSPALRKADIGIAMGITGSDVAKNAADMILLDDNFISIVFGVEEGRLIFDNLKKSIAYTLTSSIPEMMPMLASIIFAIPQPFVLELVLLVDIGTDLLPAVALAYEKAESDIMRRAPRNPQVDQLVNKRLISMTYGQIGMTQSMAGFFTYFSILMFYGFLPKDLIGLRADWENKNIDDLKDSYGQTWTYERRMSLLNEARTGYFLSIVITQLIDLIMCKTRKNSIFQQGMSNWTLNVSIVFEIVLISCLLYIPGTEKVFKTMPLDFHWYWFCLPLGLMLWIYDEVRRYWIRKKPGCFLEKETYY</sequence>
<dbReference type="InterPro" id="IPR004014">
    <property type="entry name" value="ATPase_P-typ_cation-transptr_N"/>
</dbReference>
<evidence type="ECO:0000256" key="11">
    <source>
        <dbReference type="ARBA" id="ARBA00022958"/>
    </source>
</evidence>
<dbReference type="SUPFAM" id="SSF81653">
    <property type="entry name" value="Calcium ATPase, transduction domain A"/>
    <property type="match status" value="1"/>
</dbReference>
<dbReference type="SUPFAM" id="SSF81665">
    <property type="entry name" value="Calcium ATPase, transmembrane domain M"/>
    <property type="match status" value="1"/>
</dbReference>
<keyword evidence="3 18" id="KW-0813">Transport</keyword>
<evidence type="ECO:0000256" key="10">
    <source>
        <dbReference type="ARBA" id="ARBA00022840"/>
    </source>
</evidence>
<feature type="domain" description="Cation-transporting P-type ATPase N-terminal" evidence="20">
    <location>
        <begin position="38"/>
        <end position="112"/>
    </location>
</feature>
<keyword evidence="7" id="KW-0915">Sodium</keyword>
<dbReference type="InterPro" id="IPR006068">
    <property type="entry name" value="ATPase_P-typ_cation-transptr_C"/>
</dbReference>
<dbReference type="SUPFAM" id="SSF56784">
    <property type="entry name" value="HAD-like"/>
    <property type="match status" value="1"/>
</dbReference>
<keyword evidence="14 18" id="KW-0406">Ion transport</keyword>
<dbReference type="SMART" id="SM00831">
    <property type="entry name" value="Cation_ATPase_N"/>
    <property type="match status" value="1"/>
</dbReference>
<dbReference type="GO" id="GO:0005524">
    <property type="term" value="F:ATP binding"/>
    <property type="evidence" value="ECO:0007669"/>
    <property type="project" value="UniProtKB-KW"/>
</dbReference>
<evidence type="ECO:0000256" key="19">
    <source>
        <dbReference type="SAM" id="MobiDB-lite"/>
    </source>
</evidence>
<dbReference type="InterPro" id="IPR001757">
    <property type="entry name" value="P_typ_ATPase"/>
</dbReference>
<name>A0ABD2WWG2_9HYME</name>
<dbReference type="Pfam" id="PF00689">
    <property type="entry name" value="Cation_ATPase_C"/>
    <property type="match status" value="1"/>
</dbReference>
<organism evidence="21 22">
    <name type="scientific">Trichogramma kaykai</name>
    <dbReference type="NCBI Taxonomy" id="54128"/>
    <lineage>
        <taxon>Eukaryota</taxon>
        <taxon>Metazoa</taxon>
        <taxon>Ecdysozoa</taxon>
        <taxon>Arthropoda</taxon>
        <taxon>Hexapoda</taxon>
        <taxon>Insecta</taxon>
        <taxon>Pterygota</taxon>
        <taxon>Neoptera</taxon>
        <taxon>Endopterygota</taxon>
        <taxon>Hymenoptera</taxon>
        <taxon>Apocrita</taxon>
        <taxon>Proctotrupomorpha</taxon>
        <taxon>Chalcidoidea</taxon>
        <taxon>Trichogrammatidae</taxon>
        <taxon>Trichogramma</taxon>
    </lineage>
</organism>
<evidence type="ECO:0000313" key="21">
    <source>
        <dbReference type="EMBL" id="KAL3397449.1"/>
    </source>
</evidence>
<dbReference type="SFLD" id="SFLDF00027">
    <property type="entry name" value="p-type_atpase"/>
    <property type="match status" value="1"/>
</dbReference>
<dbReference type="Gene3D" id="2.70.150.10">
    <property type="entry name" value="Calcium-transporting ATPase, cytoplasmic transduction domain A"/>
    <property type="match status" value="1"/>
</dbReference>
<dbReference type="GO" id="GO:0006813">
    <property type="term" value="P:potassium ion transport"/>
    <property type="evidence" value="ECO:0007669"/>
    <property type="project" value="UniProtKB-KW"/>
</dbReference>
<feature type="transmembrane region" description="Helical" evidence="18">
    <location>
        <begin position="973"/>
        <end position="997"/>
    </location>
</feature>
<evidence type="ECO:0000256" key="15">
    <source>
        <dbReference type="ARBA" id="ARBA00023136"/>
    </source>
</evidence>
<dbReference type="InterPro" id="IPR023299">
    <property type="entry name" value="ATPase_P-typ_cyto_dom_N"/>
</dbReference>
<dbReference type="PANTHER" id="PTHR43294:SF21">
    <property type="entry name" value="CATION TRANSPORTING ATPASE"/>
    <property type="match status" value="1"/>
</dbReference>
<dbReference type="InterPro" id="IPR023214">
    <property type="entry name" value="HAD_sf"/>
</dbReference>
<dbReference type="Proteomes" id="UP001627154">
    <property type="component" value="Unassembled WGS sequence"/>
</dbReference>
<keyword evidence="18" id="KW-0479">Metal-binding</keyword>
<feature type="transmembrane region" description="Helical" evidence="18">
    <location>
        <begin position="87"/>
        <end position="114"/>
    </location>
</feature>
<feature type="transmembrane region" description="Helical" evidence="18">
    <location>
        <begin position="1009"/>
        <end position="1025"/>
    </location>
</feature>
<evidence type="ECO:0000256" key="4">
    <source>
        <dbReference type="ARBA" id="ARBA00022475"/>
    </source>
</evidence>
<dbReference type="FunFam" id="2.70.150.10:FF:000003">
    <property type="entry name" value="Sodium/potassium-transporting ATPase subunit alpha"/>
    <property type="match status" value="1"/>
</dbReference>
<feature type="transmembrane region" description="Helical" evidence="18">
    <location>
        <begin position="286"/>
        <end position="308"/>
    </location>
</feature>
<keyword evidence="13 18" id="KW-1133">Transmembrane helix</keyword>
<evidence type="ECO:0000259" key="20">
    <source>
        <dbReference type="SMART" id="SM00831"/>
    </source>
</evidence>
<dbReference type="InterPro" id="IPR036412">
    <property type="entry name" value="HAD-like_sf"/>
</dbReference>
<dbReference type="GO" id="GO:0005886">
    <property type="term" value="C:plasma membrane"/>
    <property type="evidence" value="ECO:0007669"/>
    <property type="project" value="UniProtKB-SubCell"/>
</dbReference>
<evidence type="ECO:0000256" key="17">
    <source>
        <dbReference type="ARBA" id="ARBA00038795"/>
    </source>
</evidence>
<dbReference type="Gene3D" id="3.40.1110.10">
    <property type="entry name" value="Calcium-transporting ATPase, cytoplasmic domain N"/>
    <property type="match status" value="1"/>
</dbReference>
<evidence type="ECO:0000256" key="14">
    <source>
        <dbReference type="ARBA" id="ARBA00023065"/>
    </source>
</evidence>
<dbReference type="InterPro" id="IPR059000">
    <property type="entry name" value="ATPase_P-type_domA"/>
</dbReference>